<dbReference type="EMBL" id="JAUSTP010000071">
    <property type="protein sequence ID" value="MDQ0191640.1"/>
    <property type="molecule type" value="Genomic_DNA"/>
</dbReference>
<sequence length="78" mass="8611">MAGIYRNRWSLISGMGGRHFPDSVADLIRNTQLIAKTSQGNPRMMNTLCRGALLDAATRGEQVVDISHVERAWVEVNG</sequence>
<keyword evidence="2" id="KW-1185">Reference proteome</keyword>
<gene>
    <name evidence="1" type="ORF">J2S03_003513</name>
</gene>
<proteinExistence type="predicted"/>
<evidence type="ECO:0000313" key="2">
    <source>
        <dbReference type="Proteomes" id="UP001232973"/>
    </source>
</evidence>
<accession>A0ABT9XMX9</accession>
<dbReference type="Proteomes" id="UP001232973">
    <property type="component" value="Unassembled WGS sequence"/>
</dbReference>
<evidence type="ECO:0000313" key="1">
    <source>
        <dbReference type="EMBL" id="MDQ0191640.1"/>
    </source>
</evidence>
<organism evidence="1 2">
    <name type="scientific">Alicyclobacillus cycloheptanicus</name>
    <dbReference type="NCBI Taxonomy" id="1457"/>
    <lineage>
        <taxon>Bacteria</taxon>
        <taxon>Bacillati</taxon>
        <taxon>Bacillota</taxon>
        <taxon>Bacilli</taxon>
        <taxon>Bacillales</taxon>
        <taxon>Alicyclobacillaceae</taxon>
        <taxon>Alicyclobacillus</taxon>
    </lineage>
</organism>
<name>A0ABT9XMX9_9BACL</name>
<reference evidence="1 2" key="1">
    <citation type="submission" date="2023-07" db="EMBL/GenBank/DDBJ databases">
        <title>Genomic Encyclopedia of Type Strains, Phase IV (KMG-IV): sequencing the most valuable type-strain genomes for metagenomic binning, comparative biology and taxonomic classification.</title>
        <authorList>
            <person name="Goeker M."/>
        </authorList>
    </citation>
    <scope>NUCLEOTIDE SEQUENCE [LARGE SCALE GENOMIC DNA]</scope>
    <source>
        <strain evidence="1 2">DSM 4006</strain>
    </source>
</reference>
<comment type="caution">
    <text evidence="1">The sequence shown here is derived from an EMBL/GenBank/DDBJ whole genome shotgun (WGS) entry which is preliminary data.</text>
</comment>
<protein>
    <submittedName>
        <fullName evidence="1">Uncharacterized protein</fullName>
    </submittedName>
</protein>